<sequence length="343" mass="38955">MGYQTLEAALTFPNEQNIIPPKKSLLITDTLTSRGDFLIHHFIVNQIKANKHVILIGLAEIFNHYQSIARKLGVNLNLANQKGYFSFIDGLTSLHSPIHHHSPITTSTTSTTTSITTSINNNTIIPTAILSPIDNNDDDDDHDTTDTSFLYTKETLYNFYSIIKNIIIKHYQNLSSSSSPSLDSNISNILLILDDLSVLIYSGFKVNDVLEFWRACRLLVSKYEGSIITLIHADDEYTNNNNNNNNNNNSNNNNNNNNSNNQYYNPHYEYLYIDQEILIKSLIYQSDYLLSLCGLGTGFSRDISGEITIARGPRNIEKWFRPSILHYKIMDNNVSFFAKGSYY</sequence>
<dbReference type="PANTHER" id="PTHR16184">
    <property type="entry name" value="ELONGATOR COMPLEX PROTEIN 6"/>
    <property type="match status" value="1"/>
</dbReference>
<comment type="similarity">
    <text evidence="2">Belongs to the ELP6 family.</text>
</comment>
<dbReference type="PANTHER" id="PTHR16184:SF6">
    <property type="entry name" value="ELONGATOR COMPLEX PROTEIN 6"/>
    <property type="match status" value="1"/>
</dbReference>
<evidence type="ECO:0000313" key="5">
    <source>
        <dbReference type="Proteomes" id="UP000266861"/>
    </source>
</evidence>
<proteinExistence type="inferred from homology"/>
<comment type="caution">
    <text evidence="4">The sequence shown here is derived from an EMBL/GenBank/DDBJ whole genome shotgun (WGS) entry which is preliminary data.</text>
</comment>
<accession>A0A397JFU0</accession>
<evidence type="ECO:0000256" key="2">
    <source>
        <dbReference type="ARBA" id="ARBA00008837"/>
    </source>
</evidence>
<keyword evidence="5" id="KW-1185">Reference proteome</keyword>
<dbReference type="InterPro" id="IPR018627">
    <property type="entry name" value="ELP6"/>
</dbReference>
<dbReference type="UniPathway" id="UPA00988"/>
<dbReference type="CDD" id="cd19495">
    <property type="entry name" value="Elp6"/>
    <property type="match status" value="1"/>
</dbReference>
<dbReference type="EMBL" id="PQFF01000060">
    <property type="protein sequence ID" value="RHZ85668.1"/>
    <property type="molecule type" value="Genomic_DNA"/>
</dbReference>
<protein>
    <recommendedName>
        <fullName evidence="6">Elongator complex protein 6</fullName>
    </recommendedName>
</protein>
<comment type="pathway">
    <text evidence="1">tRNA modification; 5-methoxycarbonylmethyl-2-thiouridine-tRNA biosynthesis.</text>
</comment>
<dbReference type="Pfam" id="PF09807">
    <property type="entry name" value="ELP6"/>
    <property type="match status" value="2"/>
</dbReference>
<gene>
    <name evidence="4" type="ORF">Glove_63g90</name>
</gene>
<reference evidence="4 5" key="1">
    <citation type="submission" date="2018-08" db="EMBL/GenBank/DDBJ databases">
        <title>Genome and evolution of the arbuscular mycorrhizal fungus Diversispora epigaea (formerly Glomus versiforme) and its bacterial endosymbionts.</title>
        <authorList>
            <person name="Sun X."/>
            <person name="Fei Z."/>
            <person name="Harrison M."/>
        </authorList>
    </citation>
    <scope>NUCLEOTIDE SEQUENCE [LARGE SCALE GENOMIC DNA]</scope>
    <source>
        <strain evidence="4 5">IT104</strain>
    </source>
</reference>
<dbReference type="InterPro" id="IPR027417">
    <property type="entry name" value="P-loop_NTPase"/>
</dbReference>
<dbReference type="GO" id="GO:0033588">
    <property type="term" value="C:elongator holoenzyme complex"/>
    <property type="evidence" value="ECO:0007669"/>
    <property type="project" value="InterPro"/>
</dbReference>
<dbReference type="Gene3D" id="3.40.50.300">
    <property type="entry name" value="P-loop containing nucleotide triphosphate hydrolases"/>
    <property type="match status" value="1"/>
</dbReference>
<feature type="region of interest" description="Disordered" evidence="3">
    <location>
        <begin position="239"/>
        <end position="260"/>
    </location>
</feature>
<evidence type="ECO:0000256" key="3">
    <source>
        <dbReference type="SAM" id="MobiDB-lite"/>
    </source>
</evidence>
<name>A0A397JFU0_9GLOM</name>
<dbReference type="GO" id="GO:0002098">
    <property type="term" value="P:tRNA wobble uridine modification"/>
    <property type="evidence" value="ECO:0007669"/>
    <property type="project" value="InterPro"/>
</dbReference>
<evidence type="ECO:0008006" key="6">
    <source>
        <dbReference type="Google" id="ProtNLM"/>
    </source>
</evidence>
<dbReference type="AlphaFoldDB" id="A0A397JFU0"/>
<evidence type="ECO:0000256" key="1">
    <source>
        <dbReference type="ARBA" id="ARBA00005043"/>
    </source>
</evidence>
<dbReference type="Proteomes" id="UP000266861">
    <property type="component" value="Unassembled WGS sequence"/>
</dbReference>
<dbReference type="OrthoDB" id="9995306at2759"/>
<organism evidence="4 5">
    <name type="scientific">Diversispora epigaea</name>
    <dbReference type="NCBI Taxonomy" id="1348612"/>
    <lineage>
        <taxon>Eukaryota</taxon>
        <taxon>Fungi</taxon>
        <taxon>Fungi incertae sedis</taxon>
        <taxon>Mucoromycota</taxon>
        <taxon>Glomeromycotina</taxon>
        <taxon>Glomeromycetes</taxon>
        <taxon>Diversisporales</taxon>
        <taxon>Diversisporaceae</taxon>
        <taxon>Diversispora</taxon>
    </lineage>
</organism>
<dbReference type="STRING" id="1348612.A0A397JFU0"/>
<evidence type="ECO:0000313" key="4">
    <source>
        <dbReference type="EMBL" id="RHZ85668.1"/>
    </source>
</evidence>